<dbReference type="InterPro" id="IPR006816">
    <property type="entry name" value="ELMO_dom"/>
</dbReference>
<dbReference type="InterPro" id="IPR050868">
    <property type="entry name" value="ELMO_domain-containing"/>
</dbReference>
<dbReference type="GO" id="GO:0016740">
    <property type="term" value="F:transferase activity"/>
    <property type="evidence" value="ECO:0007669"/>
    <property type="project" value="UniProtKB-KW"/>
</dbReference>
<dbReference type="SUPFAM" id="SSF90209">
    <property type="entry name" value="Ran binding protein zinc finger-like"/>
    <property type="match status" value="1"/>
</dbReference>
<dbReference type="Gene3D" id="6.10.250.1630">
    <property type="match status" value="1"/>
</dbReference>
<comment type="caution">
    <text evidence="7">The sequence shown here is derived from an EMBL/GenBank/DDBJ whole genome shotgun (WGS) entry which is preliminary data.</text>
</comment>
<evidence type="ECO:0000313" key="7">
    <source>
        <dbReference type="EMBL" id="OQR87016.1"/>
    </source>
</evidence>
<dbReference type="PROSITE" id="PS51335">
    <property type="entry name" value="ELMO"/>
    <property type="match status" value="1"/>
</dbReference>
<feature type="compositionally biased region" description="Polar residues" evidence="5">
    <location>
        <begin position="435"/>
        <end position="445"/>
    </location>
</feature>
<keyword evidence="1" id="KW-0808">Transferase</keyword>
<dbReference type="EMBL" id="JNBR01001471">
    <property type="protein sequence ID" value="OQR87016.1"/>
    <property type="molecule type" value="Genomic_DNA"/>
</dbReference>
<keyword evidence="8" id="KW-1185">Reference proteome</keyword>
<dbReference type="PANTHER" id="PTHR12771">
    <property type="entry name" value="ENGULFMENT AND CELL MOTILITY"/>
    <property type="match status" value="1"/>
</dbReference>
<evidence type="ECO:0000313" key="8">
    <source>
        <dbReference type="Proteomes" id="UP000243579"/>
    </source>
</evidence>
<name>A0A1V9YMQ3_ACHHY</name>
<keyword evidence="3" id="KW-0863">Zinc-finger</keyword>
<evidence type="ECO:0000256" key="4">
    <source>
        <dbReference type="ARBA" id="ARBA00022833"/>
    </source>
</evidence>
<feature type="region of interest" description="Disordered" evidence="5">
    <location>
        <begin position="408"/>
        <end position="445"/>
    </location>
</feature>
<keyword evidence="2" id="KW-0479">Metal-binding</keyword>
<evidence type="ECO:0000256" key="2">
    <source>
        <dbReference type="ARBA" id="ARBA00022723"/>
    </source>
</evidence>
<evidence type="ECO:0000259" key="6">
    <source>
        <dbReference type="PROSITE" id="PS51335"/>
    </source>
</evidence>
<gene>
    <name evidence="7" type="ORF">ACHHYP_09633</name>
</gene>
<dbReference type="InterPro" id="IPR036443">
    <property type="entry name" value="Znf_RanBP2_sf"/>
</dbReference>
<dbReference type="Pfam" id="PF14377">
    <property type="entry name" value="UBM"/>
    <property type="match status" value="1"/>
</dbReference>
<proteinExistence type="predicted"/>
<dbReference type="InterPro" id="IPR025527">
    <property type="entry name" value="HUWE1/Rev1_UBM"/>
</dbReference>
<evidence type="ECO:0000256" key="3">
    <source>
        <dbReference type="ARBA" id="ARBA00022771"/>
    </source>
</evidence>
<evidence type="ECO:0000256" key="5">
    <source>
        <dbReference type="SAM" id="MobiDB-lite"/>
    </source>
</evidence>
<dbReference type="Proteomes" id="UP000243579">
    <property type="component" value="Unassembled WGS sequence"/>
</dbReference>
<keyword evidence="4" id="KW-0862">Zinc</keyword>
<organism evidence="7 8">
    <name type="scientific">Achlya hypogyna</name>
    <name type="common">Oomycete</name>
    <name type="synonym">Protoachlya hypogyna</name>
    <dbReference type="NCBI Taxonomy" id="1202772"/>
    <lineage>
        <taxon>Eukaryota</taxon>
        <taxon>Sar</taxon>
        <taxon>Stramenopiles</taxon>
        <taxon>Oomycota</taxon>
        <taxon>Saprolegniomycetes</taxon>
        <taxon>Saprolegniales</taxon>
        <taxon>Achlyaceae</taxon>
        <taxon>Achlya</taxon>
    </lineage>
</organism>
<dbReference type="Gene3D" id="2.30.30.380">
    <property type="entry name" value="Zn-finger domain of Sec23/24"/>
    <property type="match status" value="1"/>
</dbReference>
<dbReference type="GO" id="GO:0008270">
    <property type="term" value="F:zinc ion binding"/>
    <property type="evidence" value="ECO:0007669"/>
    <property type="project" value="UniProtKB-KW"/>
</dbReference>
<feature type="domain" description="ELMO" evidence="6">
    <location>
        <begin position="212"/>
        <end position="375"/>
    </location>
</feature>
<dbReference type="SMART" id="SM00547">
    <property type="entry name" value="ZnF_RBZ"/>
    <property type="match status" value="1"/>
</dbReference>
<dbReference type="AlphaFoldDB" id="A0A1V9YMQ3"/>
<dbReference type="OrthoDB" id="67155at2759"/>
<protein>
    <recommendedName>
        <fullName evidence="6">ELMO domain-containing protein</fullName>
    </recommendedName>
</protein>
<dbReference type="PROSITE" id="PS01358">
    <property type="entry name" value="ZF_RANBP2_1"/>
    <property type="match status" value="1"/>
</dbReference>
<evidence type="ECO:0000256" key="1">
    <source>
        <dbReference type="ARBA" id="ARBA00022679"/>
    </source>
</evidence>
<sequence length="445" mass="49251">MADVPAQAALHLATDGVPAAVEPSSSLLSQSQVDPAVLAALPPEIQDEVLASLEPSPDIADEAATAWTCPMCTFLNHAALATCEMCEFSVASIVDPDDPGPPVHHTGDSLLHVAKSVVKKSLTAIKTTHEHGDELLHSATAKIHQVHSSASKQLHHVYEATSKQLQAAILSPRSAKLFTKKGSVHLPTADVVLELDALRTDLKTPCQPGDEVYEALLRELWTTVYGTAEIKSEPYVRQGDGWLNLGFQRDNPDTDFRGGGLLGLKCLVYVCHMHMDKMAYIFKDQMPQAGRRWYPVCVAGINLTCMLAGLLQLGDGSYAKTTDNCWRLFEEPSAFYELYYYAFLKMDQIWHRNHATFMQFNDVLKATKKLVRYALAQGPRSLAEFTAFTEQIHVDDFKITRREEYYADVDDGECPDPHRVTEDDSPLGPREPKSDISSLSFAIHK</sequence>
<dbReference type="PANTHER" id="PTHR12771:SF56">
    <property type="entry name" value="CED-12"/>
    <property type="match status" value="1"/>
</dbReference>
<dbReference type="Pfam" id="PF04727">
    <property type="entry name" value="ELMO_CED12"/>
    <property type="match status" value="1"/>
</dbReference>
<dbReference type="InterPro" id="IPR001876">
    <property type="entry name" value="Znf_RanBP2"/>
</dbReference>
<reference evidence="7 8" key="1">
    <citation type="journal article" date="2014" name="Genome Biol. Evol.">
        <title>The secreted proteins of Achlya hypogyna and Thraustotheca clavata identify the ancestral oomycete secretome and reveal gene acquisitions by horizontal gene transfer.</title>
        <authorList>
            <person name="Misner I."/>
            <person name="Blouin N."/>
            <person name="Leonard G."/>
            <person name="Richards T.A."/>
            <person name="Lane C.E."/>
        </authorList>
    </citation>
    <scope>NUCLEOTIDE SEQUENCE [LARGE SCALE GENOMIC DNA]</scope>
    <source>
        <strain evidence="7 8">ATCC 48635</strain>
    </source>
</reference>
<accession>A0A1V9YMQ3</accession>